<name>A0ABW1VRR1_9GAMM</name>
<dbReference type="InterPro" id="IPR029058">
    <property type="entry name" value="AB_hydrolase_fold"/>
</dbReference>
<keyword evidence="2 3" id="KW-0378">Hydrolase</keyword>
<dbReference type="InterPro" id="IPR000801">
    <property type="entry name" value="Esterase-like"/>
</dbReference>
<proteinExistence type="inferred from homology"/>
<dbReference type="EMBL" id="JBHSUC010000017">
    <property type="protein sequence ID" value="MFC6362965.1"/>
    <property type="molecule type" value="Genomic_DNA"/>
</dbReference>
<reference evidence="4" key="1">
    <citation type="journal article" date="2019" name="Int. J. Syst. Evol. Microbiol.">
        <title>The Global Catalogue of Microorganisms (GCM) 10K type strain sequencing project: providing services to taxonomists for standard genome sequencing and annotation.</title>
        <authorList>
            <consortium name="The Broad Institute Genomics Platform"/>
            <consortium name="The Broad Institute Genome Sequencing Center for Infectious Disease"/>
            <person name="Wu L."/>
            <person name="Ma J."/>
        </authorList>
    </citation>
    <scope>NUCLEOTIDE SEQUENCE [LARGE SCALE GENOMIC DNA]</scope>
    <source>
        <strain evidence="4">CGMCC 4.1530</strain>
    </source>
</reference>
<accession>A0ABW1VRR1</accession>
<dbReference type="Proteomes" id="UP001596215">
    <property type="component" value="Unassembled WGS sequence"/>
</dbReference>
<evidence type="ECO:0000256" key="2">
    <source>
        <dbReference type="ARBA" id="ARBA00022801"/>
    </source>
</evidence>
<protein>
    <submittedName>
        <fullName evidence="3">Alpha/beta hydrolase</fullName>
    </submittedName>
</protein>
<dbReference type="Gene3D" id="3.40.50.1820">
    <property type="entry name" value="alpha/beta hydrolase"/>
    <property type="match status" value="1"/>
</dbReference>
<dbReference type="SUPFAM" id="SSF53474">
    <property type="entry name" value="alpha/beta-Hydrolases"/>
    <property type="match status" value="1"/>
</dbReference>
<dbReference type="RefSeq" id="WP_249213292.1">
    <property type="nucleotide sequence ID" value="NZ_BAAAFW010000008.1"/>
</dbReference>
<evidence type="ECO:0000313" key="3">
    <source>
        <dbReference type="EMBL" id="MFC6362965.1"/>
    </source>
</evidence>
<dbReference type="Pfam" id="PF00756">
    <property type="entry name" value="Esterase"/>
    <property type="match status" value="1"/>
</dbReference>
<keyword evidence="4" id="KW-1185">Reference proteome</keyword>
<comment type="similarity">
    <text evidence="1">Belongs to the esterase D family.</text>
</comment>
<gene>
    <name evidence="3" type="ORF">ACFP73_12810</name>
</gene>
<dbReference type="InterPro" id="IPR052558">
    <property type="entry name" value="Siderophore_Hydrolase_D"/>
</dbReference>
<sequence length="308" mass="33632">MNASGRRLADYKNLILLVCISGSMAGACSVADARPNMAPLGPNIADKGSAVYHFRVKSFDSTDGQRHYRVWTAIPDKAPPVKGYPVLYMLDGNAVMDKLSEPLLEKLSQHNPPVIVAVGYQTNLPFDLKGRTYDYTPAVTSGNGSSQQQDRRGRPAGGSLVFRKLLEGTIAPQAENNLPLNTAQRGVWGHSFAGLWVLDSYVHSDFFHQYYSASPSLGQMDFNLLTLMTSLPADRLRNKHLFLMEGDGDLQRKNTAPGNDILAAVSKSVSQLHDKGVTASYLLFPGLSHGQMFPASLEEALLRVSQQP</sequence>
<evidence type="ECO:0000256" key="1">
    <source>
        <dbReference type="ARBA" id="ARBA00005622"/>
    </source>
</evidence>
<comment type="caution">
    <text evidence="3">The sequence shown here is derived from an EMBL/GenBank/DDBJ whole genome shotgun (WGS) entry which is preliminary data.</text>
</comment>
<evidence type="ECO:0000313" key="4">
    <source>
        <dbReference type="Proteomes" id="UP001596215"/>
    </source>
</evidence>
<dbReference type="PANTHER" id="PTHR40841">
    <property type="entry name" value="SIDEROPHORE TRIACETYLFUSARININE C ESTERASE"/>
    <property type="match status" value="1"/>
</dbReference>
<organism evidence="3 4">
    <name type="scientific">Tatumella punctata</name>
    <dbReference type="NCBI Taxonomy" id="399969"/>
    <lineage>
        <taxon>Bacteria</taxon>
        <taxon>Pseudomonadati</taxon>
        <taxon>Pseudomonadota</taxon>
        <taxon>Gammaproteobacteria</taxon>
        <taxon>Enterobacterales</taxon>
        <taxon>Erwiniaceae</taxon>
        <taxon>Tatumella</taxon>
    </lineage>
</organism>
<dbReference type="PROSITE" id="PS51257">
    <property type="entry name" value="PROKAR_LIPOPROTEIN"/>
    <property type="match status" value="1"/>
</dbReference>
<dbReference type="PANTHER" id="PTHR40841:SF2">
    <property type="entry name" value="SIDEROPHORE-DEGRADING ESTERASE (EUROFUNG)"/>
    <property type="match status" value="1"/>
</dbReference>
<dbReference type="GO" id="GO:0016787">
    <property type="term" value="F:hydrolase activity"/>
    <property type="evidence" value="ECO:0007669"/>
    <property type="project" value="UniProtKB-KW"/>
</dbReference>